<protein>
    <submittedName>
        <fullName evidence="1">Uncharacterized protein</fullName>
    </submittedName>
</protein>
<evidence type="ECO:0000313" key="2">
    <source>
        <dbReference type="Proteomes" id="UP000658514"/>
    </source>
</evidence>
<comment type="caution">
    <text evidence="1">The sequence shown here is derived from an EMBL/GenBank/DDBJ whole genome shotgun (WGS) entry which is preliminary data.</text>
</comment>
<dbReference type="EMBL" id="JACJQH010000073">
    <property type="protein sequence ID" value="MBD2200001.1"/>
    <property type="molecule type" value="Genomic_DNA"/>
</dbReference>
<organism evidence="1 2">
    <name type="scientific">Calothrix parietina FACHB-288</name>
    <dbReference type="NCBI Taxonomy" id="2692896"/>
    <lineage>
        <taxon>Bacteria</taxon>
        <taxon>Bacillati</taxon>
        <taxon>Cyanobacteriota</taxon>
        <taxon>Cyanophyceae</taxon>
        <taxon>Nostocales</taxon>
        <taxon>Calotrichaceae</taxon>
        <taxon>Calothrix</taxon>
    </lineage>
</organism>
<accession>A0ABR8AIX3</accession>
<reference evidence="1 2" key="1">
    <citation type="journal article" date="2020" name="ISME J.">
        <title>Comparative genomics reveals insights into cyanobacterial evolution and habitat adaptation.</title>
        <authorList>
            <person name="Chen M.Y."/>
            <person name="Teng W.K."/>
            <person name="Zhao L."/>
            <person name="Hu C.X."/>
            <person name="Zhou Y.K."/>
            <person name="Han B.P."/>
            <person name="Song L.R."/>
            <person name="Shu W.S."/>
        </authorList>
    </citation>
    <scope>NUCLEOTIDE SEQUENCE [LARGE SCALE GENOMIC DNA]</scope>
    <source>
        <strain evidence="1 2">FACHB-288</strain>
    </source>
</reference>
<sequence>MVYKIMAGIPDKKQEEKLHIPIGNMVILPVSLATSLQRVNSICLARIQITSVNMRREISKQRRAKDWRQINEMLYSAIVTFSSYLELHRSTYNF</sequence>
<dbReference type="Proteomes" id="UP000658514">
    <property type="component" value="Unassembled WGS sequence"/>
</dbReference>
<gene>
    <name evidence="1" type="ORF">H6G24_31795</name>
</gene>
<name>A0ABR8AIX3_9CYAN</name>
<proteinExistence type="predicted"/>
<dbReference type="RefSeq" id="WP_190547018.1">
    <property type="nucleotide sequence ID" value="NZ_CAWPNO010000110.1"/>
</dbReference>
<evidence type="ECO:0000313" key="1">
    <source>
        <dbReference type="EMBL" id="MBD2200001.1"/>
    </source>
</evidence>
<keyword evidence="2" id="KW-1185">Reference proteome</keyword>